<evidence type="ECO:0000313" key="4">
    <source>
        <dbReference type="Proteomes" id="UP000641386"/>
    </source>
</evidence>
<protein>
    <recommendedName>
        <fullName evidence="5">Pentapeptide repeat-containing protein</fullName>
    </recommendedName>
</protein>
<proteinExistence type="predicted"/>
<evidence type="ECO:0008006" key="5">
    <source>
        <dbReference type="Google" id="ProtNLM"/>
    </source>
</evidence>
<reference evidence="3" key="2">
    <citation type="submission" date="2020-09" db="EMBL/GenBank/DDBJ databases">
        <authorList>
            <person name="Sun Q."/>
            <person name="Ohkuma M."/>
        </authorList>
    </citation>
    <scope>NUCLEOTIDE SEQUENCE</scope>
    <source>
        <strain evidence="3">JCM 3302</strain>
    </source>
</reference>
<comment type="caution">
    <text evidence="3">The sequence shown here is derived from an EMBL/GenBank/DDBJ whole genome shotgun (WGS) entry which is preliminary data.</text>
</comment>
<dbReference type="InterPro" id="IPR051082">
    <property type="entry name" value="Pentapeptide-BTB/POZ_domain"/>
</dbReference>
<sequence>MARSSRGQRVLPGHPVREEIPPGPRRVGRSWVTGLAVVCGSVVLVAFVTVVAPRVLLSWDAPSTPAADRAKAVNDIRGTLLQGLAGVALLIGAYFTWRQLDVSRQGQITQRFTAAVEQLGSASPEVRIGAVFALERIAYDSPDDRGPIAEVLCSFVKRNGTAVPLSERPVPRDEAHKGELARIHGGEEPLSVRSPDRQAAMTVLGRRAPAPRFQELRLDRIDLRGVRLAFADLADADLHYCDLSDARLTSADLRRADLTGIWLAGAALINANLYQADLRTAVLWHARLDGADLSATDLSGADLTGAVVKGARFELADLRGADLTGTDLDATTLTGAVGDATTIWPTGFDAAAAGLVMARSDTPPLRPQSSHELSR</sequence>
<feature type="transmembrane region" description="Helical" evidence="2">
    <location>
        <begin position="76"/>
        <end position="97"/>
    </location>
</feature>
<feature type="transmembrane region" description="Helical" evidence="2">
    <location>
        <begin position="31"/>
        <end position="56"/>
    </location>
</feature>
<evidence type="ECO:0000256" key="2">
    <source>
        <dbReference type="SAM" id="Phobius"/>
    </source>
</evidence>
<dbReference type="Pfam" id="PF00805">
    <property type="entry name" value="Pentapeptide"/>
    <property type="match status" value="2"/>
</dbReference>
<dbReference type="PANTHER" id="PTHR14136">
    <property type="entry name" value="BTB_POZ DOMAIN-CONTAINING PROTEIN KCTD9"/>
    <property type="match status" value="1"/>
</dbReference>
<keyword evidence="2" id="KW-0472">Membrane</keyword>
<feature type="region of interest" description="Disordered" evidence="1">
    <location>
        <begin position="1"/>
        <end position="23"/>
    </location>
</feature>
<dbReference type="EMBL" id="BNBC01000023">
    <property type="protein sequence ID" value="GHE85285.1"/>
    <property type="molecule type" value="Genomic_DNA"/>
</dbReference>
<dbReference type="Proteomes" id="UP000641386">
    <property type="component" value="Unassembled WGS sequence"/>
</dbReference>
<reference evidence="3" key="1">
    <citation type="journal article" date="2014" name="Int. J. Syst. Evol. Microbiol.">
        <title>Complete genome sequence of Corynebacterium casei LMG S-19264T (=DSM 44701T), isolated from a smear-ripened cheese.</title>
        <authorList>
            <consortium name="US DOE Joint Genome Institute (JGI-PGF)"/>
            <person name="Walter F."/>
            <person name="Albersmeier A."/>
            <person name="Kalinowski J."/>
            <person name="Ruckert C."/>
        </authorList>
    </citation>
    <scope>NUCLEOTIDE SEQUENCE</scope>
    <source>
        <strain evidence="3">JCM 3302</strain>
    </source>
</reference>
<evidence type="ECO:0000256" key="1">
    <source>
        <dbReference type="SAM" id="MobiDB-lite"/>
    </source>
</evidence>
<accession>A0A919A318</accession>
<name>A0A919A318_9ACTN</name>
<organism evidence="3 4">
    <name type="scientific">Streptomyces spiralis</name>
    <dbReference type="NCBI Taxonomy" id="66376"/>
    <lineage>
        <taxon>Bacteria</taxon>
        <taxon>Bacillati</taxon>
        <taxon>Actinomycetota</taxon>
        <taxon>Actinomycetes</taxon>
        <taxon>Kitasatosporales</taxon>
        <taxon>Streptomycetaceae</taxon>
        <taxon>Streptomyces</taxon>
    </lineage>
</organism>
<keyword evidence="2" id="KW-0812">Transmembrane</keyword>
<dbReference type="InterPro" id="IPR001646">
    <property type="entry name" value="5peptide_repeat"/>
</dbReference>
<gene>
    <name evidence="3" type="ORF">GCM10014715_46830</name>
</gene>
<dbReference type="Gene3D" id="2.160.20.80">
    <property type="entry name" value="E3 ubiquitin-protein ligase SopA"/>
    <property type="match status" value="1"/>
</dbReference>
<dbReference type="SUPFAM" id="SSF141571">
    <property type="entry name" value="Pentapeptide repeat-like"/>
    <property type="match status" value="1"/>
</dbReference>
<keyword evidence="2" id="KW-1133">Transmembrane helix</keyword>
<dbReference type="AlphaFoldDB" id="A0A919A318"/>
<keyword evidence="4" id="KW-1185">Reference proteome</keyword>
<evidence type="ECO:0000313" key="3">
    <source>
        <dbReference type="EMBL" id="GHE85285.1"/>
    </source>
</evidence>
<dbReference type="PANTHER" id="PTHR14136:SF17">
    <property type="entry name" value="BTB_POZ DOMAIN-CONTAINING PROTEIN KCTD9"/>
    <property type="match status" value="1"/>
</dbReference>